<accession>A0AAW2Z0Z2</accession>
<dbReference type="SUPFAM" id="SSF52047">
    <property type="entry name" value="RNI-like"/>
    <property type="match status" value="1"/>
</dbReference>
<dbReference type="Gene3D" id="3.80.10.10">
    <property type="entry name" value="Ribonuclease Inhibitor"/>
    <property type="match status" value="1"/>
</dbReference>
<evidence type="ECO:0000313" key="2">
    <source>
        <dbReference type="Proteomes" id="UP001431209"/>
    </source>
</evidence>
<proteinExistence type="predicted"/>
<dbReference type="AlphaFoldDB" id="A0AAW2Z0Z2"/>
<sequence>MTMCSVFEITTLITKVDVRALLCEDEGQINLSLLRVLDVPYIDIDYVKKCTTLKELRFNQTISERFLDLKNLDVLYIKQENKYPITFASSLVLKLNNMKIDVRLPQVKRLSLVVTYDNSSIILNTISSCASSLEYLNITIEKEPEVSIYDILSNIPFMKLKIFVLNNHVECIQEDFVRSLSKVCPMLEELVLNCPNRTGKILEFVSKHFKLLRNLSIHEDAVSARTFTQNLSDLIYLERLLISTPKNVPKTVMSKSKRELNDQSLLLAVAALNRSINQINRRVHYNSLKYIYIQSLCFNDFPLFIVLLNECPHLQYLNFKYKNFEIGDITKKFFRCTFDCKRLKDDEKRANRPNPKIISKSQLADVQEEKKFVTREGLYKHL</sequence>
<organism evidence="1 2">
    <name type="scientific">Acrasis kona</name>
    <dbReference type="NCBI Taxonomy" id="1008807"/>
    <lineage>
        <taxon>Eukaryota</taxon>
        <taxon>Discoba</taxon>
        <taxon>Heterolobosea</taxon>
        <taxon>Tetramitia</taxon>
        <taxon>Eutetramitia</taxon>
        <taxon>Acrasidae</taxon>
        <taxon>Acrasis</taxon>
    </lineage>
</organism>
<gene>
    <name evidence="1" type="ORF">AKO1_014741</name>
</gene>
<dbReference type="Proteomes" id="UP001431209">
    <property type="component" value="Unassembled WGS sequence"/>
</dbReference>
<evidence type="ECO:0000313" key="1">
    <source>
        <dbReference type="EMBL" id="KAL0483476.1"/>
    </source>
</evidence>
<dbReference type="EMBL" id="JAOPGA020000964">
    <property type="protein sequence ID" value="KAL0483476.1"/>
    <property type="molecule type" value="Genomic_DNA"/>
</dbReference>
<keyword evidence="2" id="KW-1185">Reference proteome</keyword>
<protein>
    <submittedName>
        <fullName evidence="1">Uncharacterized protein</fullName>
    </submittedName>
</protein>
<name>A0AAW2Z0Z2_9EUKA</name>
<dbReference type="InterPro" id="IPR032675">
    <property type="entry name" value="LRR_dom_sf"/>
</dbReference>
<comment type="caution">
    <text evidence="1">The sequence shown here is derived from an EMBL/GenBank/DDBJ whole genome shotgun (WGS) entry which is preliminary data.</text>
</comment>
<reference evidence="1 2" key="1">
    <citation type="submission" date="2024-03" db="EMBL/GenBank/DDBJ databases">
        <title>The Acrasis kona genome and developmental transcriptomes reveal deep origins of eukaryotic multicellular pathways.</title>
        <authorList>
            <person name="Sheikh S."/>
            <person name="Fu C.-J."/>
            <person name="Brown M.W."/>
            <person name="Baldauf S.L."/>
        </authorList>
    </citation>
    <scope>NUCLEOTIDE SEQUENCE [LARGE SCALE GENOMIC DNA]</scope>
    <source>
        <strain evidence="1 2">ATCC MYA-3509</strain>
    </source>
</reference>